<keyword evidence="13" id="KW-1185">Reference proteome</keyword>
<comment type="caution">
    <text evidence="12">The sequence shown here is derived from an EMBL/GenBank/DDBJ whole genome shotgun (WGS) entry which is preliminary data.</text>
</comment>
<reference evidence="12 13" key="1">
    <citation type="submission" date="2019-07" db="EMBL/GenBank/DDBJ databases">
        <authorList>
            <person name="Kim J."/>
        </authorList>
    </citation>
    <scope>NUCLEOTIDE SEQUENCE [LARGE SCALE GENOMIC DNA]</scope>
    <source>
        <strain evidence="13">dk17</strain>
    </source>
</reference>
<gene>
    <name evidence="12" type="primary">treY</name>
    <name evidence="12" type="ORF">FPZ43_03390</name>
</gene>
<sequence length="1315" mass="150374">MFNPVSTYRIQFHKDFTFDHLEQIIPYLADLGIKTLYASPIFSAVPGSNHGYDGTDPLTINPEIGTLEQLKAISKKLKGFGMSWLQDIVPNHMAFHHNNHWLMDLLRNGPASPYRNYFDQSLADGSFFKGPIMVPFLGSSLDDVVEQGDLKVVHQDNEFWFAYADQLWPINEASTVDLDVSALETINHDKEKLKAIANQQYYRLCSWEETDNTINFRRFFTVNSLICINIQHKEVFDHYHQLIASLLKEDIIQGLRIDHIDGLYDPDQYLKRLRELAGPDTYIIAEKILEQGEQLPNWPIQGTTGYDFLAHVNNLFTNPDTEKTLTKFYQELTGDKQSVENQVPLKKNLILTTHMNGELNNLTNYFIELNLGKADDFKAIKEDIARLLVSFPVYRFYGNSWPLDPDEQKKLADIIEDIKATNLAPLINADSADENIVNFYRRCMQFSGPLMAKGVEDTLMYTYNRFVGHNEVGDSPDAFGLKVKDFHTLMQERQAKWPLALNATATHDTKHGEGARARLNVLSTIAAEWKAKVTEWRELNAPAIQDNQPDANDEYFIYQTLIGSYPMPGQPEDDFKQRLTDYLQKALREAKRFTNWTAPNEDYEKATIDFALSLLDADKLFWQSFTDFHKKVCRLGVVNSLAQLTLKLTCPGVPDIYQGCELWDLSMVDPDNRRPVDYELRRKCLGDKDTDLGELWETPFNGAIKARLAQSLLSLRASHSEVFAKGDYIPLELTGKHADDAIAFARVYNNEWIVTVVPTRAETDLKNTYVNFPATAPVAYINTLTDVKGVAGSELEISTILKDMPVAVLRLSNSDNKRSAGVLLHITSLPSKFGIGDFGTEARQFADLLSKSYQRCWQILPLNAVSATDSFSPYSAISSQAGNVMLISPALLVEEGLLTTTDLSVVETQISGFVDFDTAESIKQTLLDRAWDVYSNHPTEALKNEFDLFCSRECDWLDDYALYSVLKRIHDQAPWHSWPDVYKLREKNALTELIEHHSQELEKVKWLQFIFTKQWNNLKQYCNKQGIEILGDLPIYISYDSADVWAMPQLFELDENFDMVNVSGVPPDYFNEEGQRWGMPVYNWDKHKADGYNWWIKRISKNLDWYDLLRLDHFRAFAAYWAVPANEQTAINGKWVTAPGQDFFEKLSEAFPKLPLIAEDLGEIDDEVIELKDSYNLPGMKVLQFAFGDDIATSGHVPHHHQANYIVYTGTHDNNTTLGWFRQDADKVTAKNLKKYLGVDVNEKNIVKTMIRAAMASVCDRAVIPMQDWLELDETSRMNTPAGNGSNWTWQLTDEQLAEMPVKKMRKWTLQFDRV</sequence>
<dbReference type="InterPro" id="IPR017853">
    <property type="entry name" value="GH"/>
</dbReference>
<dbReference type="Gene3D" id="3.20.20.80">
    <property type="entry name" value="Glycosidases"/>
    <property type="match status" value="2"/>
</dbReference>
<feature type="domain" description="Glycosyl hydrolase family 13 catalytic" evidence="11">
    <location>
        <begin position="6"/>
        <end position="427"/>
    </location>
</feature>
<evidence type="ECO:0000313" key="12">
    <source>
        <dbReference type="EMBL" id="TWR31530.1"/>
    </source>
</evidence>
<keyword evidence="5 10" id="KW-0328">Glycosyltransferase</keyword>
<keyword evidence="6 10" id="KW-0808">Transferase</keyword>
<dbReference type="PANTHER" id="PTHR32438:SF5">
    <property type="entry name" value="4-ALPHA-GLUCANOTRANSFERASE DPE1, CHLOROPLASTIC_AMYLOPLASTIC"/>
    <property type="match status" value="1"/>
</dbReference>
<name>A0A563UJG8_9SPHI</name>
<dbReference type="Proteomes" id="UP000320042">
    <property type="component" value="Unassembled WGS sequence"/>
</dbReference>
<evidence type="ECO:0000256" key="10">
    <source>
        <dbReference type="RuleBase" id="RU361207"/>
    </source>
</evidence>
<dbReference type="SUPFAM" id="SSF51445">
    <property type="entry name" value="(Trans)glycosidases"/>
    <property type="match status" value="2"/>
</dbReference>
<dbReference type="Gene3D" id="3.30.1590.10">
    <property type="entry name" value="Maltooligosyl trehalose synthase, domain 2"/>
    <property type="match status" value="1"/>
</dbReference>
<evidence type="ECO:0000256" key="4">
    <source>
        <dbReference type="ARBA" id="ARBA00020295"/>
    </source>
</evidence>
<dbReference type="Pfam" id="PF02446">
    <property type="entry name" value="Glyco_hydro_77"/>
    <property type="match status" value="1"/>
</dbReference>
<keyword evidence="7 10" id="KW-0119">Carbohydrate metabolism</keyword>
<comment type="catalytic activity">
    <reaction evidence="1 10">
        <text>Transfers a segment of a (1-&gt;4)-alpha-D-glucan to a new position in an acceptor, which may be glucose or a (1-&gt;4)-alpha-D-glucan.</text>
        <dbReference type="EC" id="2.4.1.25"/>
    </reaction>
</comment>
<dbReference type="NCBIfam" id="NF011080">
    <property type="entry name" value="PRK14508.1-3"/>
    <property type="match status" value="1"/>
</dbReference>
<evidence type="ECO:0000256" key="9">
    <source>
        <dbReference type="ARBA" id="ARBA00031501"/>
    </source>
</evidence>
<evidence type="ECO:0000256" key="5">
    <source>
        <dbReference type="ARBA" id="ARBA00022676"/>
    </source>
</evidence>
<dbReference type="RefSeq" id="WP_146380427.1">
    <property type="nucleotide sequence ID" value="NZ_VOEJ01000001.1"/>
</dbReference>
<dbReference type="InterPro" id="IPR006047">
    <property type="entry name" value="GH13_cat_dom"/>
</dbReference>
<organism evidence="12 13">
    <name type="scientific">Mucilaginibacter pallidiroseus</name>
    <dbReference type="NCBI Taxonomy" id="2599295"/>
    <lineage>
        <taxon>Bacteria</taxon>
        <taxon>Pseudomonadati</taxon>
        <taxon>Bacteroidota</taxon>
        <taxon>Sphingobacteriia</taxon>
        <taxon>Sphingobacteriales</taxon>
        <taxon>Sphingobacteriaceae</taxon>
        <taxon>Mucilaginibacter</taxon>
    </lineage>
</organism>
<dbReference type="InterPro" id="IPR012767">
    <property type="entry name" value="Trehalose_TreY"/>
</dbReference>
<dbReference type="GO" id="GO:0004134">
    <property type="term" value="F:4-alpha-glucanotransferase activity"/>
    <property type="evidence" value="ECO:0007669"/>
    <property type="project" value="UniProtKB-EC"/>
</dbReference>
<evidence type="ECO:0000256" key="3">
    <source>
        <dbReference type="ARBA" id="ARBA00012560"/>
    </source>
</evidence>
<evidence type="ECO:0000256" key="6">
    <source>
        <dbReference type="ARBA" id="ARBA00022679"/>
    </source>
</evidence>
<proteinExistence type="inferred from homology"/>
<comment type="similarity">
    <text evidence="2 10">Belongs to the disproportionating enzyme family.</text>
</comment>
<dbReference type="PANTHER" id="PTHR32438">
    <property type="entry name" value="4-ALPHA-GLUCANOTRANSFERASE DPE1, CHLOROPLASTIC/AMYLOPLASTIC"/>
    <property type="match status" value="1"/>
</dbReference>
<dbReference type="GO" id="GO:0005975">
    <property type="term" value="P:carbohydrate metabolic process"/>
    <property type="evidence" value="ECO:0007669"/>
    <property type="project" value="InterPro"/>
</dbReference>
<evidence type="ECO:0000256" key="8">
    <source>
        <dbReference type="ARBA" id="ARBA00031423"/>
    </source>
</evidence>
<dbReference type="NCBIfam" id="TIGR00217">
    <property type="entry name" value="malQ"/>
    <property type="match status" value="1"/>
</dbReference>
<dbReference type="NCBIfam" id="TIGR02401">
    <property type="entry name" value="trehalose_TreY"/>
    <property type="match status" value="1"/>
</dbReference>
<evidence type="ECO:0000313" key="13">
    <source>
        <dbReference type="Proteomes" id="UP000320042"/>
    </source>
</evidence>
<evidence type="ECO:0000256" key="2">
    <source>
        <dbReference type="ARBA" id="ARBA00005684"/>
    </source>
</evidence>
<protein>
    <recommendedName>
        <fullName evidence="4 10">4-alpha-glucanotransferase</fullName>
        <ecNumber evidence="3 10">2.4.1.25</ecNumber>
    </recommendedName>
    <alternativeName>
        <fullName evidence="8 10">Amylomaltase</fullName>
    </alternativeName>
    <alternativeName>
        <fullName evidence="9 10">Disproportionating enzyme</fullName>
    </alternativeName>
</protein>
<dbReference type="Gene3D" id="1.10.10.470">
    <property type="entry name" value="Maltooligosyl trehalose synthase, domain 4"/>
    <property type="match status" value="1"/>
</dbReference>
<dbReference type="Gene3D" id="1.10.150.200">
    <property type="entry name" value="Maltooligosyl trehalose synthase, domain 3"/>
    <property type="match status" value="1"/>
</dbReference>
<dbReference type="EC" id="2.4.1.25" evidence="3 10"/>
<evidence type="ECO:0000256" key="7">
    <source>
        <dbReference type="ARBA" id="ARBA00023277"/>
    </source>
</evidence>
<dbReference type="Pfam" id="PF00128">
    <property type="entry name" value="Alpha-amylase"/>
    <property type="match status" value="1"/>
</dbReference>
<dbReference type="CDD" id="cd11336">
    <property type="entry name" value="AmyAc_MTSase"/>
    <property type="match status" value="1"/>
</dbReference>
<dbReference type="EMBL" id="VOEJ01000001">
    <property type="protein sequence ID" value="TWR31530.1"/>
    <property type="molecule type" value="Genomic_DNA"/>
</dbReference>
<dbReference type="InterPro" id="IPR013797">
    <property type="entry name" value="Maltooligo_trehalose_synth_4"/>
</dbReference>
<evidence type="ECO:0000256" key="1">
    <source>
        <dbReference type="ARBA" id="ARBA00000439"/>
    </source>
</evidence>
<accession>A0A563UJG8</accession>
<dbReference type="SMART" id="SM00642">
    <property type="entry name" value="Aamy"/>
    <property type="match status" value="1"/>
</dbReference>
<dbReference type="OrthoDB" id="9811841at2"/>
<dbReference type="InterPro" id="IPR003385">
    <property type="entry name" value="Glyco_hydro_77"/>
</dbReference>
<evidence type="ECO:0000259" key="11">
    <source>
        <dbReference type="SMART" id="SM00642"/>
    </source>
</evidence>